<feature type="region of interest" description="Disordered" evidence="1">
    <location>
        <begin position="1"/>
        <end position="20"/>
    </location>
</feature>
<evidence type="ECO:0000313" key="3">
    <source>
        <dbReference type="Proteomes" id="UP001550850"/>
    </source>
</evidence>
<dbReference type="EMBL" id="JBEZUR010000010">
    <property type="protein sequence ID" value="MEU3554443.1"/>
    <property type="molecule type" value="Genomic_DNA"/>
</dbReference>
<organism evidence="2 3">
    <name type="scientific">Streptomyces fragilis</name>
    <dbReference type="NCBI Taxonomy" id="67301"/>
    <lineage>
        <taxon>Bacteria</taxon>
        <taxon>Bacillati</taxon>
        <taxon>Actinomycetota</taxon>
        <taxon>Actinomycetes</taxon>
        <taxon>Kitasatosporales</taxon>
        <taxon>Streptomycetaceae</taxon>
        <taxon>Streptomyces</taxon>
    </lineage>
</organism>
<name>A0ABV2YFE0_9ACTN</name>
<keyword evidence="3" id="KW-1185">Reference proteome</keyword>
<protein>
    <recommendedName>
        <fullName evidence="4">ANTAR domain-containing protein</fullName>
    </recommendedName>
</protein>
<comment type="caution">
    <text evidence="2">The sequence shown here is derived from an EMBL/GenBank/DDBJ whole genome shotgun (WGS) entry which is preliminary data.</text>
</comment>
<sequence length="92" mass="10022">MTDEPTPLRRLPWTEDGRPAFLSGDDGPVSRLADAVEAQQLDTAATVLALARETLASGRMTLLEATWVNRRLTECLHDALHVAESRGARLGL</sequence>
<reference evidence="2 3" key="1">
    <citation type="submission" date="2024-06" db="EMBL/GenBank/DDBJ databases">
        <title>The Natural Products Discovery Center: Release of the First 8490 Sequenced Strains for Exploring Actinobacteria Biosynthetic Diversity.</title>
        <authorList>
            <person name="Kalkreuter E."/>
            <person name="Kautsar S.A."/>
            <person name="Yang D."/>
            <person name="Bader C.D."/>
            <person name="Teijaro C.N."/>
            <person name="Fluegel L."/>
            <person name="Davis C.M."/>
            <person name="Simpson J.R."/>
            <person name="Lauterbach L."/>
            <person name="Steele A.D."/>
            <person name="Gui C."/>
            <person name="Meng S."/>
            <person name="Li G."/>
            <person name="Viehrig K."/>
            <person name="Ye F."/>
            <person name="Su P."/>
            <person name="Kiefer A.F."/>
            <person name="Nichols A."/>
            <person name="Cepeda A.J."/>
            <person name="Yan W."/>
            <person name="Fan B."/>
            <person name="Jiang Y."/>
            <person name="Adhikari A."/>
            <person name="Zheng C.-J."/>
            <person name="Schuster L."/>
            <person name="Cowan T.M."/>
            <person name="Smanski M.J."/>
            <person name="Chevrette M.G."/>
            <person name="De Carvalho L.P.S."/>
            <person name="Shen B."/>
        </authorList>
    </citation>
    <scope>NUCLEOTIDE SEQUENCE [LARGE SCALE GENOMIC DNA]</scope>
    <source>
        <strain evidence="2 3">NPDC038104</strain>
    </source>
</reference>
<accession>A0ABV2YFE0</accession>
<dbReference type="Proteomes" id="UP001550850">
    <property type="component" value="Unassembled WGS sequence"/>
</dbReference>
<gene>
    <name evidence="2" type="ORF">AB0E65_09515</name>
</gene>
<dbReference type="RefSeq" id="WP_108956563.1">
    <property type="nucleotide sequence ID" value="NZ_BEVZ01000008.1"/>
</dbReference>
<evidence type="ECO:0008006" key="4">
    <source>
        <dbReference type="Google" id="ProtNLM"/>
    </source>
</evidence>
<proteinExistence type="predicted"/>
<evidence type="ECO:0000313" key="2">
    <source>
        <dbReference type="EMBL" id="MEU3554443.1"/>
    </source>
</evidence>
<evidence type="ECO:0000256" key="1">
    <source>
        <dbReference type="SAM" id="MobiDB-lite"/>
    </source>
</evidence>